<evidence type="ECO:0000313" key="1">
    <source>
        <dbReference type="EMBL" id="WLD58133.1"/>
    </source>
</evidence>
<dbReference type="EMBL" id="CP101717">
    <property type="protein sequence ID" value="WLD58133.1"/>
    <property type="molecule type" value="Genomic_DNA"/>
</dbReference>
<sequence>MPFALWLALLLVVLASGCARQGVVEHYQLNDDLISLQPITRQQWHWIDWSAGEVDRVRRHRDQWLLAEDAYLERGPEQVVMSRLNQPAIVAERLYVKPELWRLETVGSFDVYWAPRPGPLVVWLGGFGVDDTSWLPAWLNHHGVSVVDLRGLMANMPTDVRSAAVQLNRWFDAFSRLRPEHTSALGLLAGEQRGSIALEASAREPRWQFLSVAYTPMMSARDAEMLRAEVDGFDIELWEPFWLRCLDFPNTDCRRPPQGIQRSSEVVRAIPYSLTGAWATYDFSYRPEPFELDWINWAQRRDWTYEPQQTARFVATPQFWLLPQDTTQMITEERLAELRARGVAIEWATMPYLNDDLRHLPLWQPGMQTWANWWRAQVRLNARPWD</sequence>
<gene>
    <name evidence="1" type="ORF">NFC81_15680</name>
</gene>
<organism evidence="1">
    <name type="scientific">Salinispirillum sp. LH 10-3-1</name>
    <dbReference type="NCBI Taxonomy" id="2952525"/>
    <lineage>
        <taxon>Bacteria</taxon>
        <taxon>Pseudomonadati</taxon>
        <taxon>Pseudomonadota</taxon>
        <taxon>Gammaproteobacteria</taxon>
        <taxon>Oceanospirillales</taxon>
        <taxon>Saccharospirillaceae</taxon>
        <taxon>Salinispirillum</taxon>
    </lineage>
</organism>
<dbReference type="AlphaFoldDB" id="A0AB38YFR2"/>
<protein>
    <recommendedName>
        <fullName evidence="2">Alpha/beta hydrolase</fullName>
    </recommendedName>
</protein>
<reference evidence="1" key="1">
    <citation type="submission" date="2022-07" db="EMBL/GenBank/DDBJ databases">
        <title>Complete genome sequence of Salinispirillum sp. LH10-3-1 capable of multiple carbohydrate inversion isolated from a soda lake.</title>
        <authorList>
            <person name="Liu J."/>
            <person name="Zhai Y."/>
            <person name="Zhang H."/>
            <person name="Yang H."/>
            <person name="Qu J."/>
            <person name="Li J."/>
        </authorList>
    </citation>
    <scope>NUCLEOTIDE SEQUENCE</scope>
    <source>
        <strain evidence="1">LH 10-3-1</strain>
    </source>
</reference>
<evidence type="ECO:0008006" key="2">
    <source>
        <dbReference type="Google" id="ProtNLM"/>
    </source>
</evidence>
<accession>A0AB38YFR2</accession>
<name>A0AB38YFR2_9GAMM</name>
<dbReference type="RefSeq" id="WP_304995420.1">
    <property type="nucleotide sequence ID" value="NZ_CP101717.1"/>
</dbReference>
<proteinExistence type="predicted"/>